<proteinExistence type="predicted"/>
<feature type="transmembrane region" description="Helical" evidence="2">
    <location>
        <begin position="272"/>
        <end position="292"/>
    </location>
</feature>
<keyword evidence="2" id="KW-0812">Transmembrane</keyword>
<dbReference type="Pfam" id="PF12326">
    <property type="entry name" value="EOS1"/>
    <property type="match status" value="1"/>
</dbReference>
<dbReference type="GO" id="GO:0006487">
    <property type="term" value="P:protein N-linked glycosylation"/>
    <property type="evidence" value="ECO:0007669"/>
    <property type="project" value="TreeGrafter"/>
</dbReference>
<feature type="transmembrane region" description="Helical" evidence="2">
    <location>
        <begin position="113"/>
        <end position="130"/>
    </location>
</feature>
<dbReference type="Proteomes" id="UP001270362">
    <property type="component" value="Unassembled WGS sequence"/>
</dbReference>
<dbReference type="PANTHER" id="PTHR28147:SF1">
    <property type="entry name" value="N-GLYCOSYLATION PROTEIN EOS1"/>
    <property type="match status" value="1"/>
</dbReference>
<evidence type="ECO:0000313" key="4">
    <source>
        <dbReference type="Proteomes" id="UP001270362"/>
    </source>
</evidence>
<reference evidence="3" key="1">
    <citation type="journal article" date="2023" name="Mol. Phylogenet. Evol.">
        <title>Genome-scale phylogeny and comparative genomics of the fungal order Sordariales.</title>
        <authorList>
            <person name="Hensen N."/>
            <person name="Bonometti L."/>
            <person name="Westerberg I."/>
            <person name="Brannstrom I.O."/>
            <person name="Guillou S."/>
            <person name="Cros-Aarteil S."/>
            <person name="Calhoun S."/>
            <person name="Haridas S."/>
            <person name="Kuo A."/>
            <person name="Mondo S."/>
            <person name="Pangilinan J."/>
            <person name="Riley R."/>
            <person name="LaButti K."/>
            <person name="Andreopoulos B."/>
            <person name="Lipzen A."/>
            <person name="Chen C."/>
            <person name="Yan M."/>
            <person name="Daum C."/>
            <person name="Ng V."/>
            <person name="Clum A."/>
            <person name="Steindorff A."/>
            <person name="Ohm R.A."/>
            <person name="Martin F."/>
            <person name="Silar P."/>
            <person name="Natvig D.O."/>
            <person name="Lalanne C."/>
            <person name="Gautier V."/>
            <person name="Ament-Velasquez S.L."/>
            <person name="Kruys A."/>
            <person name="Hutchinson M.I."/>
            <person name="Powell A.J."/>
            <person name="Barry K."/>
            <person name="Miller A.N."/>
            <person name="Grigoriev I.V."/>
            <person name="Debuchy R."/>
            <person name="Gladieux P."/>
            <person name="Hiltunen Thoren M."/>
            <person name="Johannesson H."/>
        </authorList>
    </citation>
    <scope>NUCLEOTIDE SEQUENCE</scope>
    <source>
        <strain evidence="3">CBS 314.62</strain>
    </source>
</reference>
<dbReference type="EMBL" id="JAULSO010000001">
    <property type="protein sequence ID" value="KAK3695510.1"/>
    <property type="molecule type" value="Genomic_DNA"/>
</dbReference>
<accession>A0AAE0XLB1</accession>
<evidence type="ECO:0000313" key="3">
    <source>
        <dbReference type="EMBL" id="KAK3695510.1"/>
    </source>
</evidence>
<dbReference type="AlphaFoldDB" id="A0AAE0XLB1"/>
<dbReference type="GO" id="GO:0034599">
    <property type="term" value="P:cellular response to oxidative stress"/>
    <property type="evidence" value="ECO:0007669"/>
    <property type="project" value="InterPro"/>
</dbReference>
<sequence>MSSNRARAQAGRVNSSSNTPNDYSSSNIQAFTSTSSGVVDRRPRLDDVATPTPSTIPTTARSRSSRSTRRKPVDNHNHSSSDGGAPLEVTAHSSLLQPRVAVVLGLSRRWHPLLFLCRLLSITPAIWWGLPSAIRLLAMLHLLVFGRRLGGGPPQSTTAPTSFSSMSFESRLQLTETLLATIWCGASGYLSFFFTDCLMSRWLLNYAPQATLVRLLTINAINGYITSWVLYLTGGSDDPRLLLPAWILITTTLTVIYHATQRKINIRKETSMSISVFSIASFISMVILLAQLHSNRSEYPSIPIVTVARRAWHELVKVALKIMEYGNVTRDF</sequence>
<keyword evidence="2" id="KW-0472">Membrane</keyword>
<feature type="compositionally biased region" description="Low complexity" evidence="1">
    <location>
        <begin position="50"/>
        <end position="62"/>
    </location>
</feature>
<name>A0AAE0XLB1_9PEZI</name>
<dbReference type="PANTHER" id="PTHR28147">
    <property type="entry name" value="N-GLYCOSYLATION PROTEIN EOS1"/>
    <property type="match status" value="1"/>
</dbReference>
<evidence type="ECO:0000256" key="1">
    <source>
        <dbReference type="SAM" id="MobiDB-lite"/>
    </source>
</evidence>
<organism evidence="3 4">
    <name type="scientific">Podospora appendiculata</name>
    <dbReference type="NCBI Taxonomy" id="314037"/>
    <lineage>
        <taxon>Eukaryota</taxon>
        <taxon>Fungi</taxon>
        <taxon>Dikarya</taxon>
        <taxon>Ascomycota</taxon>
        <taxon>Pezizomycotina</taxon>
        <taxon>Sordariomycetes</taxon>
        <taxon>Sordariomycetidae</taxon>
        <taxon>Sordariales</taxon>
        <taxon>Podosporaceae</taxon>
        <taxon>Podospora</taxon>
    </lineage>
</organism>
<feature type="compositionally biased region" description="Low complexity" evidence="1">
    <location>
        <begin position="14"/>
        <end position="27"/>
    </location>
</feature>
<evidence type="ECO:0000256" key="2">
    <source>
        <dbReference type="SAM" id="Phobius"/>
    </source>
</evidence>
<feature type="compositionally biased region" description="Polar residues" evidence="1">
    <location>
        <begin position="28"/>
        <end position="37"/>
    </location>
</feature>
<feature type="region of interest" description="Disordered" evidence="1">
    <location>
        <begin position="1"/>
        <end position="86"/>
    </location>
</feature>
<protein>
    <submittedName>
        <fullName evidence="3">N-glycosylation protein-domain-containing protein</fullName>
    </submittedName>
</protein>
<keyword evidence="2" id="KW-1133">Transmembrane helix</keyword>
<gene>
    <name evidence="3" type="ORF">B0T22DRAFT_438497</name>
</gene>
<feature type="transmembrane region" description="Helical" evidence="2">
    <location>
        <begin position="178"/>
        <end position="199"/>
    </location>
</feature>
<keyword evidence="4" id="KW-1185">Reference proteome</keyword>
<feature type="transmembrane region" description="Helical" evidence="2">
    <location>
        <begin position="211"/>
        <end position="231"/>
    </location>
</feature>
<dbReference type="GO" id="GO:0005789">
    <property type="term" value="C:endoplasmic reticulum membrane"/>
    <property type="evidence" value="ECO:0007669"/>
    <property type="project" value="InterPro"/>
</dbReference>
<reference evidence="3" key="2">
    <citation type="submission" date="2023-06" db="EMBL/GenBank/DDBJ databases">
        <authorList>
            <consortium name="Lawrence Berkeley National Laboratory"/>
            <person name="Haridas S."/>
            <person name="Hensen N."/>
            <person name="Bonometti L."/>
            <person name="Westerberg I."/>
            <person name="Brannstrom I.O."/>
            <person name="Guillou S."/>
            <person name="Cros-Aarteil S."/>
            <person name="Calhoun S."/>
            <person name="Kuo A."/>
            <person name="Mondo S."/>
            <person name="Pangilinan J."/>
            <person name="Riley R."/>
            <person name="Labutti K."/>
            <person name="Andreopoulos B."/>
            <person name="Lipzen A."/>
            <person name="Chen C."/>
            <person name="Yanf M."/>
            <person name="Daum C."/>
            <person name="Ng V."/>
            <person name="Clum A."/>
            <person name="Steindorff A."/>
            <person name="Ohm R."/>
            <person name="Martin F."/>
            <person name="Silar P."/>
            <person name="Natvig D."/>
            <person name="Lalanne C."/>
            <person name="Gautier V."/>
            <person name="Ament-Velasquez S.L."/>
            <person name="Kruys A."/>
            <person name="Hutchinson M.I."/>
            <person name="Powell A.J."/>
            <person name="Barry K."/>
            <person name="Miller A.N."/>
            <person name="Grigoriev I.V."/>
            <person name="Debuchy R."/>
            <person name="Gladieux P."/>
            <person name="Thoren M.H."/>
            <person name="Johannesson H."/>
        </authorList>
    </citation>
    <scope>NUCLEOTIDE SEQUENCE</scope>
    <source>
        <strain evidence="3">CBS 314.62</strain>
    </source>
</reference>
<dbReference type="InterPro" id="IPR021100">
    <property type="entry name" value="N-glycosylation_EOS1"/>
</dbReference>
<comment type="caution">
    <text evidence="3">The sequence shown here is derived from an EMBL/GenBank/DDBJ whole genome shotgun (WGS) entry which is preliminary data.</text>
</comment>
<feature type="transmembrane region" description="Helical" evidence="2">
    <location>
        <begin position="243"/>
        <end position="260"/>
    </location>
</feature>